<dbReference type="Proteomes" id="UP000240904">
    <property type="component" value="Unassembled WGS sequence"/>
</dbReference>
<keyword evidence="1" id="KW-1133">Transmembrane helix</keyword>
<dbReference type="RefSeq" id="WP_107283830.1">
    <property type="nucleotide sequence ID" value="NZ_PYMC01000009.1"/>
</dbReference>
<accession>A0A2T3MWI4</accession>
<feature type="transmembrane region" description="Helical" evidence="1">
    <location>
        <begin position="38"/>
        <end position="57"/>
    </location>
</feature>
<proteinExistence type="predicted"/>
<comment type="caution">
    <text evidence="2">The sequence shown here is derived from an EMBL/GenBank/DDBJ whole genome shotgun (WGS) entry which is preliminary data.</text>
</comment>
<evidence type="ECO:0000313" key="3">
    <source>
        <dbReference type="Proteomes" id="UP000240904"/>
    </source>
</evidence>
<keyword evidence="1" id="KW-0472">Membrane</keyword>
<keyword evidence="3" id="KW-1185">Reference proteome</keyword>
<organism evidence="2 3">
    <name type="scientific">Photobacterium lipolyticum</name>
    <dbReference type="NCBI Taxonomy" id="266810"/>
    <lineage>
        <taxon>Bacteria</taxon>
        <taxon>Pseudomonadati</taxon>
        <taxon>Pseudomonadota</taxon>
        <taxon>Gammaproteobacteria</taxon>
        <taxon>Vibrionales</taxon>
        <taxon>Vibrionaceae</taxon>
        <taxon>Photobacterium</taxon>
    </lineage>
</organism>
<feature type="transmembrane region" description="Helical" evidence="1">
    <location>
        <begin position="63"/>
        <end position="83"/>
    </location>
</feature>
<dbReference type="AlphaFoldDB" id="A0A2T3MWI4"/>
<reference evidence="2 3" key="1">
    <citation type="submission" date="2018-03" db="EMBL/GenBank/DDBJ databases">
        <title>Whole genome sequencing of Histamine producing bacteria.</title>
        <authorList>
            <person name="Butler K."/>
        </authorList>
    </citation>
    <scope>NUCLEOTIDE SEQUENCE [LARGE SCALE GENOMIC DNA]</scope>
    <source>
        <strain evidence="2 3">DSM 16190</strain>
    </source>
</reference>
<dbReference type="OrthoDB" id="1120647at2"/>
<protein>
    <submittedName>
        <fullName evidence="2">Uncharacterized protein</fullName>
    </submittedName>
</protein>
<name>A0A2T3MWI4_9GAMM</name>
<feature type="transmembrane region" description="Helical" evidence="1">
    <location>
        <begin position="6"/>
        <end position="26"/>
    </location>
</feature>
<gene>
    <name evidence="2" type="ORF">C9I89_13300</name>
</gene>
<evidence type="ECO:0000256" key="1">
    <source>
        <dbReference type="SAM" id="Phobius"/>
    </source>
</evidence>
<dbReference type="EMBL" id="PYMC01000009">
    <property type="protein sequence ID" value="PSW04302.1"/>
    <property type="molecule type" value="Genomic_DNA"/>
</dbReference>
<keyword evidence="1" id="KW-0812">Transmembrane</keyword>
<feature type="transmembrane region" description="Helical" evidence="1">
    <location>
        <begin position="103"/>
        <end position="122"/>
    </location>
</feature>
<sequence>MTILIILFGILTLFAGIVIIIKPEIIFSFLRNHLDKPILHILAVAVRLVLGVFLIYQSNVSRFPLVIEVIGWISIVAAIIFAVIGRRNFKRLMSWALSLAKPIGRIGGVIAGAFGAFLIYAFV</sequence>
<evidence type="ECO:0000313" key="2">
    <source>
        <dbReference type="EMBL" id="PSW04302.1"/>
    </source>
</evidence>